<dbReference type="InterPro" id="IPR006365">
    <property type="entry name" value="Cbl_synth_CobL"/>
</dbReference>
<comment type="caution">
    <text evidence="7">The sequence shown here is derived from an EMBL/GenBank/DDBJ whole genome shotgun (WGS) entry which is preliminary data.</text>
</comment>
<keyword evidence="4 7" id="KW-0808">Transferase</keyword>
<dbReference type="CDD" id="cd11644">
    <property type="entry name" value="Precorrin-6Y-MT"/>
    <property type="match status" value="1"/>
</dbReference>
<keyword evidence="3 7" id="KW-0489">Methyltransferase</keyword>
<dbReference type="Gene3D" id="3.30.950.10">
    <property type="entry name" value="Methyltransferase, Cobalt-precorrin-4 Transmethylase, Domain 2"/>
    <property type="match status" value="1"/>
</dbReference>
<protein>
    <submittedName>
        <fullName evidence="7">Precorrin-6Y C5,15-methyltransferase</fullName>
    </submittedName>
</protein>
<dbReference type="Proteomes" id="UP000191980">
    <property type="component" value="Unassembled WGS sequence"/>
</dbReference>
<accession>A0A1V8M1F4</accession>
<sequence>MSNHCQVIGVLDNGIEGLSFAALDALENADVVIAATRVLKLFKNSIKSAECKDLTGHLTEVPEWINRALAEQKKVVVLATGDPLCHGIASFLAKKLGAEKLGIMPNISAVQLAFASIGMSWQDAKICSVHHKDAGDWRPGSGAEHGFYKLLQAINQHDKLAILTSPENNPARIARMLIMENMADLFSMVVAENLLCADEKIFQDCSIVELAEQSFNGNDVVILYRRQARQPELLFGYADDAFKQRKPDKGLITKREVRAVSLARMQLTSTSIVWDIGAGSGSVGIEAAKLCQNGHIYAVEKNVADFAIASENGHDFGLHNYTLIENKAPLGMANWPAPNAVFIGGSGGELAELIALCLDRLQAKGCLVMNFVTLENLSTALEVLKQSGATWDIIQLQASRSQPILHMHRMRAENPVWIVCVQKENQV</sequence>
<dbReference type="OrthoDB" id="9787825at2"/>
<dbReference type="UniPathway" id="UPA00148"/>
<evidence type="ECO:0000256" key="1">
    <source>
        <dbReference type="ARBA" id="ARBA00004953"/>
    </source>
</evidence>
<evidence type="ECO:0000256" key="3">
    <source>
        <dbReference type="ARBA" id="ARBA00022603"/>
    </source>
</evidence>
<evidence type="ECO:0000256" key="2">
    <source>
        <dbReference type="ARBA" id="ARBA00022573"/>
    </source>
</evidence>
<keyword evidence="8" id="KW-1185">Reference proteome</keyword>
<dbReference type="InterPro" id="IPR012818">
    <property type="entry name" value="CbiE"/>
</dbReference>
<dbReference type="SUPFAM" id="SSF53790">
    <property type="entry name" value="Tetrapyrrole methylase"/>
    <property type="match status" value="1"/>
</dbReference>
<dbReference type="InterPro" id="IPR035996">
    <property type="entry name" value="4pyrrol_Methylase_sf"/>
</dbReference>
<reference evidence="7 8" key="1">
    <citation type="submission" date="2015-12" db="EMBL/GenBank/DDBJ databases">
        <authorList>
            <person name="Shamseldin A."/>
            <person name="Moawad H."/>
            <person name="Abd El-Rahim W.M."/>
            <person name="Sadowsky M.J."/>
        </authorList>
    </citation>
    <scope>NUCLEOTIDE SEQUENCE [LARGE SCALE GENOMIC DNA]</scope>
    <source>
        <strain evidence="7 8">WF1</strain>
    </source>
</reference>
<evidence type="ECO:0000259" key="6">
    <source>
        <dbReference type="Pfam" id="PF00590"/>
    </source>
</evidence>
<dbReference type="InterPro" id="IPR014777">
    <property type="entry name" value="4pyrrole_Mease_sub1"/>
</dbReference>
<dbReference type="InterPro" id="IPR000878">
    <property type="entry name" value="4pyrrol_Mease"/>
</dbReference>
<dbReference type="Gene3D" id="3.40.50.150">
    <property type="entry name" value="Vaccinia Virus protein VP39"/>
    <property type="match status" value="1"/>
</dbReference>
<dbReference type="PIRSF" id="PIRSF036428">
    <property type="entry name" value="CobL"/>
    <property type="match status" value="1"/>
</dbReference>
<gene>
    <name evidence="7" type="ORF">AU255_17860</name>
</gene>
<dbReference type="EMBL" id="LPUF01000004">
    <property type="protein sequence ID" value="OQK15338.1"/>
    <property type="molecule type" value="Genomic_DNA"/>
</dbReference>
<dbReference type="Pfam" id="PF00590">
    <property type="entry name" value="TP_methylase"/>
    <property type="match status" value="1"/>
</dbReference>
<dbReference type="STRING" id="1420851.AU255_17860"/>
<evidence type="ECO:0000256" key="5">
    <source>
        <dbReference type="ARBA" id="ARBA00022691"/>
    </source>
</evidence>
<dbReference type="GO" id="GO:0009236">
    <property type="term" value="P:cobalamin biosynthetic process"/>
    <property type="evidence" value="ECO:0007669"/>
    <property type="project" value="UniProtKB-UniPathway"/>
</dbReference>
<dbReference type="AlphaFoldDB" id="A0A1V8M1F4"/>
<dbReference type="NCBIfam" id="TIGR02467">
    <property type="entry name" value="CbiE"/>
    <property type="match status" value="1"/>
</dbReference>
<dbReference type="SUPFAM" id="SSF53335">
    <property type="entry name" value="S-adenosyl-L-methionine-dependent methyltransferases"/>
    <property type="match status" value="1"/>
</dbReference>
<name>A0A1V8M1F4_9GAMM</name>
<dbReference type="InterPro" id="IPR029063">
    <property type="entry name" value="SAM-dependent_MTases_sf"/>
</dbReference>
<evidence type="ECO:0000313" key="8">
    <source>
        <dbReference type="Proteomes" id="UP000191980"/>
    </source>
</evidence>
<dbReference type="GO" id="GO:0008276">
    <property type="term" value="F:protein methyltransferase activity"/>
    <property type="evidence" value="ECO:0007669"/>
    <property type="project" value="InterPro"/>
</dbReference>
<dbReference type="GO" id="GO:0032259">
    <property type="term" value="P:methylation"/>
    <property type="evidence" value="ECO:0007669"/>
    <property type="project" value="UniProtKB-KW"/>
</dbReference>
<dbReference type="InterPro" id="IPR014776">
    <property type="entry name" value="4pyrrole_Mease_sub2"/>
</dbReference>
<evidence type="ECO:0000256" key="4">
    <source>
        <dbReference type="ARBA" id="ARBA00022679"/>
    </source>
</evidence>
<dbReference type="InterPro" id="IPR050714">
    <property type="entry name" value="Cobalamin_biosynth_MTase"/>
</dbReference>
<feature type="domain" description="Tetrapyrrole methylase" evidence="6">
    <location>
        <begin position="8"/>
        <end position="203"/>
    </location>
</feature>
<dbReference type="InterPro" id="IPR014008">
    <property type="entry name" value="Cbl_synth_MTase_CbiT"/>
</dbReference>
<evidence type="ECO:0000313" key="7">
    <source>
        <dbReference type="EMBL" id="OQK15338.1"/>
    </source>
</evidence>
<dbReference type="PANTHER" id="PTHR43182">
    <property type="entry name" value="COBALT-PRECORRIN-6B C(15)-METHYLTRANSFERASE (DECARBOXYLATING)"/>
    <property type="match status" value="1"/>
</dbReference>
<dbReference type="PANTHER" id="PTHR43182:SF1">
    <property type="entry name" value="COBALT-PRECORRIN-7 C(5)-METHYLTRANSFERASE"/>
    <property type="match status" value="1"/>
</dbReference>
<keyword evidence="2" id="KW-0169">Cobalamin biosynthesis</keyword>
<keyword evidence="5" id="KW-0949">S-adenosyl-L-methionine</keyword>
<dbReference type="Gene3D" id="3.40.1010.10">
    <property type="entry name" value="Cobalt-precorrin-4 Transmethylase, Domain 1"/>
    <property type="match status" value="1"/>
</dbReference>
<dbReference type="RefSeq" id="WP_080524285.1">
    <property type="nucleotide sequence ID" value="NZ_LPUF01000004.1"/>
</dbReference>
<dbReference type="NCBIfam" id="TIGR02469">
    <property type="entry name" value="CbiT"/>
    <property type="match status" value="1"/>
</dbReference>
<proteinExistence type="predicted"/>
<comment type="pathway">
    <text evidence="1">Cofactor biosynthesis; adenosylcobalamin biosynthesis.</text>
</comment>
<organism evidence="7 8">
    <name type="scientific">Methyloprofundus sedimenti</name>
    <dbReference type="NCBI Taxonomy" id="1420851"/>
    <lineage>
        <taxon>Bacteria</taxon>
        <taxon>Pseudomonadati</taxon>
        <taxon>Pseudomonadota</taxon>
        <taxon>Gammaproteobacteria</taxon>
        <taxon>Methylococcales</taxon>
        <taxon>Methylococcaceae</taxon>
        <taxon>Methyloprofundus</taxon>
    </lineage>
</organism>